<dbReference type="Pfam" id="PF06546">
    <property type="entry name" value="Vert_HS_TF"/>
    <property type="match status" value="1"/>
</dbReference>
<keyword evidence="1" id="KW-0805">Transcription regulation</keyword>
<evidence type="ECO:0000313" key="5">
    <source>
        <dbReference type="EMBL" id="KAE8296005.1"/>
    </source>
</evidence>
<dbReference type="GO" id="GO:0003677">
    <property type="term" value="F:DNA binding"/>
    <property type="evidence" value="ECO:0007669"/>
    <property type="project" value="InterPro"/>
</dbReference>
<evidence type="ECO:0000256" key="1">
    <source>
        <dbReference type="ARBA" id="ARBA00023015"/>
    </source>
</evidence>
<reference evidence="5 6" key="1">
    <citation type="submission" date="2019-07" db="EMBL/GenBank/DDBJ databases">
        <title>Chromosome genome assembly for large yellow croaker.</title>
        <authorList>
            <person name="Xiao S."/>
        </authorList>
    </citation>
    <scope>NUCLEOTIDE SEQUENCE [LARGE SCALE GENOMIC DNA]</scope>
    <source>
        <strain evidence="5">JMULYC20181020</strain>
        <tissue evidence="5">Muscle</tissue>
    </source>
</reference>
<comment type="caution">
    <text evidence="5">The sequence shown here is derived from an EMBL/GenBank/DDBJ whole genome shotgun (WGS) entry which is preliminary data.</text>
</comment>
<gene>
    <name evidence="5" type="ORF">D5F01_LYC04754</name>
</gene>
<sequence length="174" mass="18880">MLLLLLTDGVRLCRQREKCMMLIKEEPVSPGVRGAGKGGSVGAGGEAIALNTSCEVCSSEPPVLPVAMVQSVLEGRGSVASMVERRSKRPALDRVEVSDTVENVDMSLEELQQLLLRSHQQSSVEAGTSAVMDPFSLSLPLTEWNFTEMESNLKSYMFQNQEAEAFPATGCEEQ</sequence>
<protein>
    <submittedName>
        <fullName evidence="5">Heat shock factor protein 4</fullName>
    </submittedName>
</protein>
<keyword evidence="6" id="KW-1185">Reference proteome</keyword>
<name>A0A6G0IWV1_LARCR</name>
<proteinExistence type="predicted"/>
<evidence type="ECO:0000256" key="3">
    <source>
        <dbReference type="ARBA" id="ARBA00023163"/>
    </source>
</evidence>
<keyword evidence="2 5" id="KW-0346">Stress response</keyword>
<dbReference type="AlphaFoldDB" id="A0A6G0IWV1"/>
<dbReference type="Proteomes" id="UP000424527">
    <property type="component" value="Unassembled WGS sequence"/>
</dbReference>
<evidence type="ECO:0000313" key="6">
    <source>
        <dbReference type="Proteomes" id="UP000424527"/>
    </source>
</evidence>
<dbReference type="EMBL" id="REGW02000005">
    <property type="protein sequence ID" value="KAE8296005.1"/>
    <property type="molecule type" value="Genomic_DNA"/>
</dbReference>
<evidence type="ECO:0000259" key="4">
    <source>
        <dbReference type="Pfam" id="PF06546"/>
    </source>
</evidence>
<accession>A0A6G0IWV1</accession>
<feature type="domain" description="Vertebrate heat shock transcription factor C-terminal" evidence="4">
    <location>
        <begin position="20"/>
        <end position="156"/>
    </location>
</feature>
<dbReference type="GO" id="GO:0003700">
    <property type="term" value="F:DNA-binding transcription factor activity"/>
    <property type="evidence" value="ECO:0007669"/>
    <property type="project" value="InterPro"/>
</dbReference>
<keyword evidence="3" id="KW-0804">Transcription</keyword>
<dbReference type="InterPro" id="IPR010542">
    <property type="entry name" value="Vert_HSTF_C"/>
</dbReference>
<organism evidence="5 6">
    <name type="scientific">Larimichthys crocea</name>
    <name type="common">Large yellow croaker</name>
    <name type="synonym">Pseudosciaena crocea</name>
    <dbReference type="NCBI Taxonomy" id="215358"/>
    <lineage>
        <taxon>Eukaryota</taxon>
        <taxon>Metazoa</taxon>
        <taxon>Chordata</taxon>
        <taxon>Craniata</taxon>
        <taxon>Vertebrata</taxon>
        <taxon>Euteleostomi</taxon>
        <taxon>Actinopterygii</taxon>
        <taxon>Neopterygii</taxon>
        <taxon>Teleostei</taxon>
        <taxon>Neoteleostei</taxon>
        <taxon>Acanthomorphata</taxon>
        <taxon>Eupercaria</taxon>
        <taxon>Sciaenidae</taxon>
        <taxon>Larimichthys</taxon>
    </lineage>
</organism>
<evidence type="ECO:0000256" key="2">
    <source>
        <dbReference type="ARBA" id="ARBA00023016"/>
    </source>
</evidence>